<dbReference type="AlphaFoldDB" id="A0A9E7SMN0"/>
<evidence type="ECO:0000256" key="1">
    <source>
        <dbReference type="SAM" id="Coils"/>
    </source>
</evidence>
<evidence type="ECO:0000313" key="3">
    <source>
        <dbReference type="Proteomes" id="UP001055732"/>
    </source>
</evidence>
<reference evidence="2" key="2">
    <citation type="submission" date="2022-06" db="EMBL/GenBank/DDBJ databases">
        <authorList>
            <person name="Park Y.-J."/>
        </authorList>
    </citation>
    <scope>NUCLEOTIDE SEQUENCE</scope>
    <source>
        <strain evidence="2">TY</strain>
    </source>
</reference>
<keyword evidence="1" id="KW-0175">Coiled coil</keyword>
<dbReference type="InterPro" id="IPR027417">
    <property type="entry name" value="P-loop_NTPase"/>
</dbReference>
<organism evidence="2 3">
    <name type="scientific">Thermococcus aggregans</name>
    <dbReference type="NCBI Taxonomy" id="110163"/>
    <lineage>
        <taxon>Archaea</taxon>
        <taxon>Methanobacteriati</taxon>
        <taxon>Methanobacteriota</taxon>
        <taxon>Thermococci</taxon>
        <taxon>Thermococcales</taxon>
        <taxon>Thermococcaceae</taxon>
        <taxon>Thermococcus</taxon>
    </lineage>
</organism>
<dbReference type="SUPFAM" id="SSF52540">
    <property type="entry name" value="P-loop containing nucleoside triphosphate hydrolases"/>
    <property type="match status" value="1"/>
</dbReference>
<dbReference type="KEGG" id="tagg:NF865_06325"/>
<dbReference type="Proteomes" id="UP001055732">
    <property type="component" value="Chromosome"/>
</dbReference>
<gene>
    <name evidence="2" type="ORF">NF865_06325</name>
</gene>
<feature type="coiled-coil region" evidence="1">
    <location>
        <begin position="449"/>
        <end position="476"/>
    </location>
</feature>
<dbReference type="Gene3D" id="3.40.50.300">
    <property type="entry name" value="P-loop containing nucleotide triphosphate hydrolases"/>
    <property type="match status" value="1"/>
</dbReference>
<name>A0A9E7SMN0_THEAG</name>
<keyword evidence="3" id="KW-1185">Reference proteome</keyword>
<accession>A0A9E7SMN0</accession>
<evidence type="ECO:0000313" key="2">
    <source>
        <dbReference type="EMBL" id="USS39968.1"/>
    </source>
</evidence>
<proteinExistence type="predicted"/>
<dbReference type="RefSeq" id="WP_253303925.1">
    <property type="nucleotide sequence ID" value="NZ_CP099582.1"/>
</dbReference>
<protein>
    <submittedName>
        <fullName evidence="2">McrB family protein</fullName>
    </submittedName>
</protein>
<sequence>MKTEKPLKEILLELKKKYSHEWEQYESETFKVFRAITRLLLEETPKTNEIVNLLEQLPPAIRKMLYYVHGPGYYSNSMKINILNTVLTDRNFREFLTTAATVNKLDDSTVKTLEAKIGAIKIPEAEVGLSIISTWASIVNPNIFMPIHGNVQSREFREIIRRTTGIQLVYGGGWRKHISDYLEFLKKINQIKPEIDIKTAFEAAFYMSKFSRDQEITGNQKTTQNKGYYLEITKPPGKLYEENHVGRFLWSPADQKYWNGREGKMGLLKPGDIILHDVNGELVGYSKVKEEVKEVSKEEIIKIFTEEGIWTEKYSKFAEDWFKKSLTGKFYLVRLEDFKELDKTHRYTEVKGLPHPARLQGVYLTEISPRVLEELGISLEHGGKAHDQNQHIPLSKYLKSEGYLYPEHLIAQFYTALKTKGFVILSGLTGTGKTKIVQKFVEILEMPQLMSASGKNTKAEREIKALQDIIKRHKFAVYGWKPAGKAKDIKPPFIFWLYDSDPNDKFYQKVPYGIIVSDVWTDKENLPKEWKSATKWVETVYSDETVEKYINEHEIFFKVWKVIECGSEISKFRDIAKNRELSPRDASRMQNGYALVKAPEDCTPEISNHIFLSVRPDWRDSKPLLGYYNPLTGEYHKTSLLEFILRAKEDYEQNRENAMPYFIILDEMNLAHVEYYFADFLSVLESGRDESGFTKESIKLHDNDAVETFQGIPKELKLPPNLYIIGTVNIDETTYSFSPKVLDRAFTIEFHDVDLENYPPEETKLSEGEREELRRKVLDDLRRNGKFLAVYKREKDSQEKGDIEKALERLKNAENGKYWEILNQLNKALEPYDLHFGYRVVDEIALFFKNAKESWDKGIVEFESDDEIFDLALLMKVLPKFHGNRKKLEEPLKVVLELCLSENAGINVQELGRKEVIEILKNWETEKDKFLFKHTAKKVLRMLRQLYEIGFASFS</sequence>
<dbReference type="EMBL" id="CP099582">
    <property type="protein sequence ID" value="USS39968.1"/>
    <property type="molecule type" value="Genomic_DNA"/>
</dbReference>
<reference evidence="2" key="1">
    <citation type="journal article" date="1998" name="Int. J. Syst. Bacteriol. 48 Pt">
        <title>Thermococcus guaymasensis sp. nov. and Thermococcus aggregans sp. nov., two novel thermophilic archaea isolated from the Guaymas Basin hydrothermal vent site.</title>
        <authorList>
            <person name="Canganella F."/>
            <person name="Jones W.J."/>
            <person name="Gambacorta A."/>
            <person name="Antranikian G."/>
        </authorList>
    </citation>
    <scope>NUCLEOTIDE SEQUENCE</scope>
    <source>
        <strain evidence="2">TY</strain>
    </source>
</reference>